<evidence type="ECO:0000313" key="2">
    <source>
        <dbReference type="EMBL" id="MDF0752778.1"/>
    </source>
</evidence>
<dbReference type="EMBL" id="JANCMW010000046">
    <property type="protein sequence ID" value="MDF0752778.1"/>
    <property type="molecule type" value="Genomic_DNA"/>
</dbReference>
<reference evidence="2" key="1">
    <citation type="submission" date="2022-07" db="EMBL/GenBank/DDBJ databases">
        <title>Marinobacter iranensis a new bacterium isolate from a hipersaline lake in Iran.</title>
        <authorList>
            <person name="Mohammad A.M.A."/>
            <person name="Cristina S.-P."/>
            <person name="Antonio V."/>
        </authorList>
    </citation>
    <scope>NUCLEOTIDE SEQUENCE</scope>
    <source>
        <strain evidence="2">71-i</strain>
    </source>
</reference>
<keyword evidence="1" id="KW-0732">Signal</keyword>
<evidence type="ECO:0008006" key="4">
    <source>
        <dbReference type="Google" id="ProtNLM"/>
    </source>
</evidence>
<sequence length="112" mass="11707">MAERPHVRVMGRARGNLGLTISTLALATTLPAQAWAQDGATRAGQDQVPAEESTIVVTGLRAGLQNSINIKRDQASIVEAVSAEDIGKLPDVSIAESIARLPGLAAQRVNGR</sequence>
<keyword evidence="3" id="KW-1185">Reference proteome</keyword>
<comment type="caution">
    <text evidence="2">The sequence shown here is derived from an EMBL/GenBank/DDBJ whole genome shotgun (WGS) entry which is preliminary data.</text>
</comment>
<organism evidence="2 3">
    <name type="scientific">Marinobacter iranensis</name>
    <dbReference type="NCBI Taxonomy" id="2962607"/>
    <lineage>
        <taxon>Bacteria</taxon>
        <taxon>Pseudomonadati</taxon>
        <taxon>Pseudomonadota</taxon>
        <taxon>Gammaproteobacteria</taxon>
        <taxon>Pseudomonadales</taxon>
        <taxon>Marinobacteraceae</taxon>
        <taxon>Marinobacter</taxon>
    </lineage>
</organism>
<feature type="non-terminal residue" evidence="2">
    <location>
        <position position="112"/>
    </location>
</feature>
<feature type="chain" id="PRO_5047531130" description="TonB-dependent receptor" evidence="1">
    <location>
        <begin position="35"/>
        <end position="112"/>
    </location>
</feature>
<gene>
    <name evidence="2" type="ORF">NLU14_21370</name>
</gene>
<dbReference type="SUPFAM" id="SSF56935">
    <property type="entry name" value="Porins"/>
    <property type="match status" value="1"/>
</dbReference>
<dbReference type="Proteomes" id="UP001143391">
    <property type="component" value="Unassembled WGS sequence"/>
</dbReference>
<dbReference type="InterPro" id="IPR037066">
    <property type="entry name" value="Plug_dom_sf"/>
</dbReference>
<protein>
    <recommendedName>
        <fullName evidence="4">TonB-dependent receptor</fullName>
    </recommendedName>
</protein>
<dbReference type="PANTHER" id="PTHR40980:SF3">
    <property type="entry name" value="TONB-DEPENDENT RECEPTOR-LIKE BETA-BARREL DOMAIN-CONTAINING PROTEIN"/>
    <property type="match status" value="1"/>
</dbReference>
<dbReference type="PANTHER" id="PTHR40980">
    <property type="entry name" value="PLUG DOMAIN-CONTAINING PROTEIN"/>
    <property type="match status" value="1"/>
</dbReference>
<evidence type="ECO:0000313" key="3">
    <source>
        <dbReference type="Proteomes" id="UP001143391"/>
    </source>
</evidence>
<evidence type="ECO:0000256" key="1">
    <source>
        <dbReference type="SAM" id="SignalP"/>
    </source>
</evidence>
<accession>A0ABT5YGF0</accession>
<feature type="signal peptide" evidence="1">
    <location>
        <begin position="1"/>
        <end position="34"/>
    </location>
</feature>
<proteinExistence type="predicted"/>
<dbReference type="Gene3D" id="2.170.130.10">
    <property type="entry name" value="TonB-dependent receptor, plug domain"/>
    <property type="match status" value="1"/>
</dbReference>
<name>A0ABT5YGF0_9GAMM</name>